<proteinExistence type="predicted"/>
<evidence type="ECO:0000259" key="3">
    <source>
        <dbReference type="PROSITE" id="PS50853"/>
    </source>
</evidence>
<dbReference type="CDD" id="cd00063">
    <property type="entry name" value="FN3"/>
    <property type="match status" value="2"/>
</dbReference>
<feature type="non-terminal residue" evidence="4">
    <location>
        <position position="1"/>
    </location>
</feature>
<evidence type="ECO:0000256" key="1">
    <source>
        <dbReference type="SAM" id="MobiDB-lite"/>
    </source>
</evidence>
<dbReference type="InterPro" id="IPR050713">
    <property type="entry name" value="RTP_Phos/Ushers"/>
</dbReference>
<feature type="transmembrane region" description="Helical" evidence="2">
    <location>
        <begin position="372"/>
        <end position="392"/>
    </location>
</feature>
<dbReference type="PANTHER" id="PTHR46957">
    <property type="entry name" value="CYTOKINE RECEPTOR"/>
    <property type="match status" value="1"/>
</dbReference>
<dbReference type="InterPro" id="IPR013783">
    <property type="entry name" value="Ig-like_fold"/>
</dbReference>
<dbReference type="EMBL" id="UYJE01006672">
    <property type="protein sequence ID" value="VDI47985.1"/>
    <property type="molecule type" value="Genomic_DNA"/>
</dbReference>
<keyword evidence="2" id="KW-0812">Transmembrane</keyword>
<dbReference type="PROSITE" id="PS50853">
    <property type="entry name" value="FN3"/>
    <property type="match status" value="2"/>
</dbReference>
<gene>
    <name evidence="4" type="ORF">MGAL_10B001741</name>
</gene>
<feature type="region of interest" description="Disordered" evidence="1">
    <location>
        <begin position="227"/>
        <end position="253"/>
    </location>
</feature>
<dbReference type="GO" id="GO:0016020">
    <property type="term" value="C:membrane"/>
    <property type="evidence" value="ECO:0007669"/>
    <property type="project" value="UniProtKB-SubCell"/>
</dbReference>
<dbReference type="SUPFAM" id="SSF49265">
    <property type="entry name" value="Fibronectin type III"/>
    <property type="match status" value="1"/>
</dbReference>
<accession>A0A8B6FG34</accession>
<feature type="transmembrane region" description="Helical" evidence="2">
    <location>
        <begin position="497"/>
        <end position="513"/>
    </location>
</feature>
<keyword evidence="5" id="KW-1185">Reference proteome</keyword>
<dbReference type="AlphaFoldDB" id="A0A8B6FG34"/>
<protein>
    <recommendedName>
        <fullName evidence="3">Fibronectin type-III domain-containing protein</fullName>
    </recommendedName>
</protein>
<dbReference type="Gene3D" id="2.60.40.10">
    <property type="entry name" value="Immunoglobulins"/>
    <property type="match status" value="2"/>
</dbReference>
<evidence type="ECO:0000313" key="4">
    <source>
        <dbReference type="EMBL" id="VDI47985.1"/>
    </source>
</evidence>
<feature type="domain" description="Fibronectin type-III" evidence="3">
    <location>
        <begin position="399"/>
        <end position="492"/>
    </location>
</feature>
<reference evidence="4" key="1">
    <citation type="submission" date="2018-11" db="EMBL/GenBank/DDBJ databases">
        <authorList>
            <person name="Alioto T."/>
            <person name="Alioto T."/>
        </authorList>
    </citation>
    <scope>NUCLEOTIDE SEQUENCE</scope>
</reference>
<dbReference type="SMART" id="SM00060">
    <property type="entry name" value="FN3"/>
    <property type="match status" value="2"/>
</dbReference>
<keyword evidence="2" id="KW-0472">Membrane</keyword>
<dbReference type="InterPro" id="IPR036116">
    <property type="entry name" value="FN3_sf"/>
</dbReference>
<dbReference type="OrthoDB" id="6130591at2759"/>
<feature type="domain" description="Fibronectin type-III" evidence="3">
    <location>
        <begin position="271"/>
        <end position="364"/>
    </location>
</feature>
<evidence type="ECO:0000313" key="5">
    <source>
        <dbReference type="Proteomes" id="UP000596742"/>
    </source>
</evidence>
<keyword evidence="2" id="KW-1133">Transmembrane helix</keyword>
<comment type="caution">
    <text evidence="4">The sequence shown here is derived from an EMBL/GenBank/DDBJ whole genome shotgun (WGS) entry which is preliminary data.</text>
</comment>
<dbReference type="Pfam" id="PF00041">
    <property type="entry name" value="fn3"/>
    <property type="match status" value="2"/>
</dbReference>
<dbReference type="InterPro" id="IPR003961">
    <property type="entry name" value="FN3_dom"/>
</dbReference>
<evidence type="ECO:0000256" key="2">
    <source>
        <dbReference type="SAM" id="Phobius"/>
    </source>
</evidence>
<dbReference type="PANTHER" id="PTHR46957:SF3">
    <property type="entry name" value="CYTOKINE RECEPTOR"/>
    <property type="match status" value="1"/>
</dbReference>
<name>A0A8B6FG34_MYTGA</name>
<organism evidence="4 5">
    <name type="scientific">Mytilus galloprovincialis</name>
    <name type="common">Mediterranean mussel</name>
    <dbReference type="NCBI Taxonomy" id="29158"/>
    <lineage>
        <taxon>Eukaryota</taxon>
        <taxon>Metazoa</taxon>
        <taxon>Spiralia</taxon>
        <taxon>Lophotrochozoa</taxon>
        <taxon>Mollusca</taxon>
        <taxon>Bivalvia</taxon>
        <taxon>Autobranchia</taxon>
        <taxon>Pteriomorphia</taxon>
        <taxon>Mytilida</taxon>
        <taxon>Mytiloidea</taxon>
        <taxon>Mytilidae</taxon>
        <taxon>Mytilinae</taxon>
        <taxon>Mytilus</taxon>
    </lineage>
</organism>
<sequence>MVITYRSFFLDSTIGISQIFYPRRKPCYDISELIRKNIKILTVSITEDTDFLITWIKRVEQTSIIWKTGETKPLPESIKFQMVSVNGNSEVAYQIMVLPKHSPDKEACIKQIKGNEENMTDCDEEENNTLTEWLSQYKETIIQSIRKDAMTFIEILKGDSKFLDENIRKDIDSLTRTPRLSCKGMCRYYYTIILTKTTSNKGTSTEYILHDNETPPECILEDKETMTEGSLQDKETMTEDSLQDKETMTQGSIQDEETMTASTKHMRALFEPGCPSALNITSTKVELKWEEPSIGTDFIHFYQIFCEEQSSSRTRLFETPKLACNCVVEGLKPNAEYAFKIQAIKNGGNKGTISQTLTISTLEISCDRMAELVYVSFYFAVLIWFTFILTYLRSKHIPHLGCPSALNITSTKVELKWEELSKGTDFIHFYKIFCEEQSSSRRWLFETPRNDCNFVVEGLKPNTNYVFKIQAVKNGQNKGPISKTLTVSTLEMSCDRMAGFLYVLFYIAVLLWFT</sequence>
<feature type="compositionally biased region" description="Basic and acidic residues" evidence="1">
    <location>
        <begin position="227"/>
        <end position="247"/>
    </location>
</feature>
<dbReference type="Proteomes" id="UP000596742">
    <property type="component" value="Unassembled WGS sequence"/>
</dbReference>